<dbReference type="Proteomes" id="UP001285263">
    <property type="component" value="Unassembled WGS sequence"/>
</dbReference>
<organism evidence="1 2">
    <name type="scientific">Roseateles agri</name>
    <dbReference type="NCBI Taxonomy" id="3098619"/>
    <lineage>
        <taxon>Bacteria</taxon>
        <taxon>Pseudomonadati</taxon>
        <taxon>Pseudomonadota</taxon>
        <taxon>Betaproteobacteria</taxon>
        <taxon>Burkholderiales</taxon>
        <taxon>Sphaerotilaceae</taxon>
        <taxon>Roseateles</taxon>
    </lineage>
</organism>
<accession>A0ABU5DDY9</accession>
<gene>
    <name evidence="1" type="ORF">SNE35_02485</name>
</gene>
<reference evidence="1 2" key="1">
    <citation type="submission" date="2023-11" db="EMBL/GenBank/DDBJ databases">
        <title>Paucibacter sp. nov., isolated from fresh soil in Korea.</title>
        <authorList>
            <person name="Le N.T.T."/>
        </authorList>
    </citation>
    <scope>NUCLEOTIDE SEQUENCE [LARGE SCALE GENOMIC DNA]</scope>
    <source>
        <strain evidence="1 2">R3-3</strain>
    </source>
</reference>
<comment type="caution">
    <text evidence="1">The sequence shown here is derived from an EMBL/GenBank/DDBJ whole genome shotgun (WGS) entry which is preliminary data.</text>
</comment>
<sequence>MSRGLRHGRRNSGFTLVELLVCLAILGLLASVALPMSEMTVQREKERELKRNLWEIRDALDAYHRACEDRAIIVSPDQSSYPKNLVDLTRAIPDARADRQGQTLRFLRSIPRDPFADPDVPADQSWALRSFQSEADKPQAGADVYDVHSKSRATGLNGIPLNRW</sequence>
<dbReference type="SUPFAM" id="SSF54523">
    <property type="entry name" value="Pili subunits"/>
    <property type="match status" value="1"/>
</dbReference>
<proteinExistence type="predicted"/>
<name>A0ABU5DDY9_9BURK</name>
<evidence type="ECO:0000313" key="1">
    <source>
        <dbReference type="EMBL" id="MDY0743352.1"/>
    </source>
</evidence>
<dbReference type="Pfam" id="PF07963">
    <property type="entry name" value="N_methyl"/>
    <property type="match status" value="1"/>
</dbReference>
<dbReference type="InterPro" id="IPR045584">
    <property type="entry name" value="Pilin-like"/>
</dbReference>
<protein>
    <submittedName>
        <fullName evidence="1">Prepilin-type N-terminal cleavage/methylation domain-containing protein</fullName>
    </submittedName>
</protein>
<keyword evidence="2" id="KW-1185">Reference proteome</keyword>
<dbReference type="EMBL" id="JAXCLA010000001">
    <property type="protein sequence ID" value="MDY0743352.1"/>
    <property type="molecule type" value="Genomic_DNA"/>
</dbReference>
<dbReference type="Gene3D" id="3.30.700.10">
    <property type="entry name" value="Glycoprotein, Type 4 Pilin"/>
    <property type="match status" value="1"/>
</dbReference>
<dbReference type="NCBIfam" id="TIGR02532">
    <property type="entry name" value="IV_pilin_GFxxxE"/>
    <property type="match status" value="1"/>
</dbReference>
<dbReference type="RefSeq" id="WP_320421225.1">
    <property type="nucleotide sequence ID" value="NZ_JAXCLA010000001.1"/>
</dbReference>
<dbReference type="InterPro" id="IPR012902">
    <property type="entry name" value="N_methyl_site"/>
</dbReference>
<evidence type="ECO:0000313" key="2">
    <source>
        <dbReference type="Proteomes" id="UP001285263"/>
    </source>
</evidence>